<dbReference type="EMBL" id="BK032843">
    <property type="protein sequence ID" value="DAF63798.1"/>
    <property type="molecule type" value="Genomic_DNA"/>
</dbReference>
<dbReference type="InterPro" id="IPR032675">
    <property type="entry name" value="LRR_dom_sf"/>
</dbReference>
<accession>A0A8S5TKG9</accession>
<proteinExistence type="predicted"/>
<evidence type="ECO:0000313" key="1">
    <source>
        <dbReference type="EMBL" id="DAF63798.1"/>
    </source>
</evidence>
<dbReference type="Gene3D" id="3.80.10.10">
    <property type="entry name" value="Ribonuclease Inhibitor"/>
    <property type="match status" value="1"/>
</dbReference>
<name>A0A8S5TKG9_9CAUD</name>
<reference evidence="1" key="1">
    <citation type="journal article" date="2021" name="Proc. Natl. Acad. Sci. U.S.A.">
        <title>A Catalog of Tens of Thousands of Viruses from Human Metagenomes Reveals Hidden Associations with Chronic Diseases.</title>
        <authorList>
            <person name="Tisza M.J."/>
            <person name="Buck C.B."/>
        </authorList>
    </citation>
    <scope>NUCLEOTIDE SEQUENCE</scope>
    <source>
        <strain evidence="1">Ctz6O13</strain>
    </source>
</reference>
<organism evidence="1">
    <name type="scientific">Podoviridae sp. ctz6O13</name>
    <dbReference type="NCBI Taxonomy" id="2827757"/>
    <lineage>
        <taxon>Viruses</taxon>
        <taxon>Duplodnaviria</taxon>
        <taxon>Heunggongvirae</taxon>
        <taxon>Uroviricota</taxon>
        <taxon>Caudoviricetes</taxon>
    </lineage>
</organism>
<protein>
    <submittedName>
        <fullName evidence="1">SspH2 (Leucine-rich repeat protein)</fullName>
    </submittedName>
</protein>
<sequence length="437" mass="49382">MTYESVQEQLDHQIIRKDDMNVCEGNLILEGISHGDILPDNLVINGSLIIFHSDMCLSPKGWKVCGNVYLEHCDNADSLFNSDITIDGGLTLEYVDLTCLPQRMKKLKYLSVTISSLCLLPDDLELEEDFYLYGTQVNELPDGFKCGGSITISNQKLDCLPDNLTVNGSLTITQTSLRLLPKGLKVKYNLDAEESYLEELPDDIEVGRNIFLNYTHLRRLPDNLTVHGNLECNRTLLTELPEGLCVEGALRVSATQISLLPDSLYVRHSLYANDTLLPELPKRMGELTNITLVNCPISLLPEGMYCNCLDITGTKVKKLPKSMVVNSLYISKTGIEEIPEGCKILGTLYLSEDMDKEKFWPSVYEVYQNDKWYEKKPRGNRVSIVETDNGKILWCKQQFGKVIQESENLYVIKSKAYGNNVRLSKDNNGVWQVSNMR</sequence>